<reference evidence="1 2" key="1">
    <citation type="submission" date="2019-12" db="EMBL/GenBank/DDBJ databases">
        <title>Chromosome-level assembly of the Caenorhabditis remanei genome.</title>
        <authorList>
            <person name="Teterina A.A."/>
            <person name="Willis J.H."/>
            <person name="Phillips P.C."/>
        </authorList>
    </citation>
    <scope>NUCLEOTIDE SEQUENCE [LARGE SCALE GENOMIC DNA]</scope>
    <source>
        <strain evidence="1 2">PX506</strain>
        <tissue evidence="1">Whole organism</tissue>
    </source>
</reference>
<dbReference type="CTD" id="78773638"/>
<name>A0A6A5HWJ5_CAERE</name>
<gene>
    <name evidence="1" type="ORF">GCK72_003498</name>
</gene>
<proteinExistence type="predicted"/>
<comment type="caution">
    <text evidence="1">The sequence shown here is derived from an EMBL/GenBank/DDBJ whole genome shotgun (WGS) entry which is preliminary data.</text>
</comment>
<dbReference type="AlphaFoldDB" id="A0A6A5HWJ5"/>
<dbReference type="RefSeq" id="XP_053592735.1">
    <property type="nucleotide sequence ID" value="XM_053724090.1"/>
</dbReference>
<accession>A0A6A5HWJ5</accession>
<dbReference type="KEGG" id="crq:GCK72_003498"/>
<dbReference type="GeneID" id="78773638"/>
<dbReference type="Proteomes" id="UP000483820">
    <property type="component" value="Chromosome I"/>
</dbReference>
<sequence>MEINREEESVDFNKISYILPDDDGERRLLTGGERLLEPPPRRFGGDPPRLLTTGLLDLDGDRRDFEPDGERRLLTGGDFEPDGERRLLTIGGDLDPEGDRRLLAGDFERGEGLLLLDFDLFAAATEAMAFRRSSASSCRFFRSISRRRVSSSRSFSSRTGRLRSFRSLRSLRSLLSRSRGGGERLLGGLLLESLPSLSRLGGDRPTRLGGGDRPSLLGGLLLLGGDPPRLPGDLDGAPPTLSGLALRLGGVFLGLNALAGIRSSLTCFSRAGPVYRPLLNVL</sequence>
<protein>
    <submittedName>
        <fullName evidence="1">Uncharacterized protein</fullName>
    </submittedName>
</protein>
<organism evidence="1 2">
    <name type="scientific">Caenorhabditis remanei</name>
    <name type="common">Caenorhabditis vulgaris</name>
    <dbReference type="NCBI Taxonomy" id="31234"/>
    <lineage>
        <taxon>Eukaryota</taxon>
        <taxon>Metazoa</taxon>
        <taxon>Ecdysozoa</taxon>
        <taxon>Nematoda</taxon>
        <taxon>Chromadorea</taxon>
        <taxon>Rhabditida</taxon>
        <taxon>Rhabditina</taxon>
        <taxon>Rhabditomorpha</taxon>
        <taxon>Rhabditoidea</taxon>
        <taxon>Rhabditidae</taxon>
        <taxon>Peloderinae</taxon>
        <taxon>Caenorhabditis</taxon>
    </lineage>
</organism>
<evidence type="ECO:0000313" key="1">
    <source>
        <dbReference type="EMBL" id="KAF1771671.1"/>
    </source>
</evidence>
<evidence type="ECO:0000313" key="2">
    <source>
        <dbReference type="Proteomes" id="UP000483820"/>
    </source>
</evidence>
<dbReference type="EMBL" id="WUAV01000001">
    <property type="protein sequence ID" value="KAF1771671.1"/>
    <property type="molecule type" value="Genomic_DNA"/>
</dbReference>